<protein>
    <submittedName>
        <fullName evidence="5">Autophagy protein 16</fullName>
    </submittedName>
</protein>
<dbReference type="InterPro" id="IPR013923">
    <property type="entry name" value="Autophagy-rel_prot_16_dom"/>
</dbReference>
<gene>
    <name evidence="5" type="ORF">BCV69DRAFT_290158</name>
</gene>
<feature type="domain" description="Autophagy-related protein 16" evidence="4">
    <location>
        <begin position="12"/>
        <end position="219"/>
    </location>
</feature>
<keyword evidence="6" id="KW-1185">Reference proteome</keyword>
<dbReference type="Pfam" id="PF08614">
    <property type="entry name" value="ATG16"/>
    <property type="match status" value="1"/>
</dbReference>
<dbReference type="RefSeq" id="XP_025348095.1">
    <property type="nucleotide sequence ID" value="XM_025493701.1"/>
</dbReference>
<dbReference type="EMBL" id="KZ819326">
    <property type="protein sequence ID" value="PWN20935.1"/>
    <property type="molecule type" value="Genomic_DNA"/>
</dbReference>
<reference evidence="5 6" key="1">
    <citation type="journal article" date="2018" name="Mol. Biol. Evol.">
        <title>Broad Genomic Sampling Reveals a Smut Pathogenic Ancestry of the Fungal Clade Ustilaginomycotina.</title>
        <authorList>
            <person name="Kijpornyongpan T."/>
            <person name="Mondo S.J."/>
            <person name="Barry K."/>
            <person name="Sandor L."/>
            <person name="Lee J."/>
            <person name="Lipzen A."/>
            <person name="Pangilinan J."/>
            <person name="LaButti K."/>
            <person name="Hainaut M."/>
            <person name="Henrissat B."/>
            <person name="Grigoriev I.V."/>
            <person name="Spatafora J.W."/>
            <person name="Aime M.C."/>
        </authorList>
    </citation>
    <scope>NUCLEOTIDE SEQUENCE [LARGE SCALE GENOMIC DNA]</scope>
    <source>
        <strain evidence="5 6">MCA 4718</strain>
    </source>
</reference>
<dbReference type="Gene3D" id="1.20.5.170">
    <property type="match status" value="1"/>
</dbReference>
<dbReference type="GeneID" id="37015435"/>
<evidence type="ECO:0000313" key="6">
    <source>
        <dbReference type="Proteomes" id="UP000245942"/>
    </source>
</evidence>
<dbReference type="Proteomes" id="UP000245942">
    <property type="component" value="Unassembled WGS sequence"/>
</dbReference>
<feature type="coiled-coil region" evidence="2">
    <location>
        <begin position="144"/>
        <end position="238"/>
    </location>
</feature>
<evidence type="ECO:0000313" key="5">
    <source>
        <dbReference type="EMBL" id="PWN20935.1"/>
    </source>
</evidence>
<proteinExistence type="inferred from homology"/>
<evidence type="ECO:0000256" key="3">
    <source>
        <dbReference type="SAM" id="MobiDB-lite"/>
    </source>
</evidence>
<dbReference type="PANTHER" id="PTHR19878:SF8">
    <property type="entry name" value="AUTOPHAGY-RELATED 16, ISOFORM F"/>
    <property type="match status" value="1"/>
</dbReference>
<sequence>MTAHAGSWQDLIALRLTERDAREKAHDDIIANYRKLAEHARTLQARNQSMLQAAGVGSASGAPAIVKSASTTSTAHSSAERDASPDHNAIRQSYITSLESQLSTTRDELASVYKTQSQNAQRLLVLNEQMREKEEAGKGEAIELRSLRDERERMMRRERDLRDAAGEKDKVIEMLQDELRTLSLELHQVESRNDDLKRDNASLLQRWLDRARDEADKVNEANRYIEEVEKRRKGHSRETEE</sequence>
<name>A0A316UD15_9BASI</name>
<dbReference type="GO" id="GO:0000421">
    <property type="term" value="C:autophagosome membrane"/>
    <property type="evidence" value="ECO:0007669"/>
    <property type="project" value="TreeGrafter"/>
</dbReference>
<dbReference type="InterPro" id="IPR045160">
    <property type="entry name" value="ATG16"/>
</dbReference>
<dbReference type="AlphaFoldDB" id="A0A316UD15"/>
<organism evidence="5 6">
    <name type="scientific">Pseudomicrostroma glucosiphilum</name>
    <dbReference type="NCBI Taxonomy" id="1684307"/>
    <lineage>
        <taxon>Eukaryota</taxon>
        <taxon>Fungi</taxon>
        <taxon>Dikarya</taxon>
        <taxon>Basidiomycota</taxon>
        <taxon>Ustilaginomycotina</taxon>
        <taxon>Exobasidiomycetes</taxon>
        <taxon>Microstromatales</taxon>
        <taxon>Microstromatales incertae sedis</taxon>
        <taxon>Pseudomicrostroma</taxon>
    </lineage>
</organism>
<dbReference type="OrthoDB" id="8949486at2759"/>
<feature type="compositionally biased region" description="Low complexity" evidence="3">
    <location>
        <begin position="67"/>
        <end position="77"/>
    </location>
</feature>
<comment type="similarity">
    <text evidence="1">Belongs to the ATG16 family.</text>
</comment>
<evidence type="ECO:0000256" key="1">
    <source>
        <dbReference type="ARBA" id="ARBA00005331"/>
    </source>
</evidence>
<dbReference type="GO" id="GO:0000045">
    <property type="term" value="P:autophagosome assembly"/>
    <property type="evidence" value="ECO:0007669"/>
    <property type="project" value="InterPro"/>
</dbReference>
<evidence type="ECO:0000256" key="2">
    <source>
        <dbReference type="SAM" id="Coils"/>
    </source>
</evidence>
<accession>A0A316UD15</accession>
<dbReference type="GO" id="GO:0034274">
    <property type="term" value="C:Atg12-Atg5-Atg16 complex"/>
    <property type="evidence" value="ECO:0007669"/>
    <property type="project" value="TreeGrafter"/>
</dbReference>
<keyword evidence="2" id="KW-0175">Coiled coil</keyword>
<feature type="compositionally biased region" description="Basic and acidic residues" evidence="3">
    <location>
        <begin position="78"/>
        <end position="88"/>
    </location>
</feature>
<dbReference type="PANTHER" id="PTHR19878">
    <property type="entry name" value="AUTOPHAGY PROTEIN 16-LIKE"/>
    <property type="match status" value="1"/>
</dbReference>
<evidence type="ECO:0000259" key="4">
    <source>
        <dbReference type="Pfam" id="PF08614"/>
    </source>
</evidence>
<dbReference type="GO" id="GO:0043495">
    <property type="term" value="F:protein-membrane adaptor activity"/>
    <property type="evidence" value="ECO:0007669"/>
    <property type="project" value="TreeGrafter"/>
</dbReference>
<feature type="region of interest" description="Disordered" evidence="3">
    <location>
        <begin position="67"/>
        <end position="88"/>
    </location>
</feature>
<dbReference type="GO" id="GO:0034045">
    <property type="term" value="C:phagophore assembly site membrane"/>
    <property type="evidence" value="ECO:0007669"/>
    <property type="project" value="TreeGrafter"/>
</dbReference>
<dbReference type="STRING" id="1684307.A0A316UD15"/>